<comment type="subcellular location">
    <subcellularLocation>
        <location evidence="6">Cell outer membrane</location>
        <topology evidence="6">Lipid-anchor</topology>
    </subcellularLocation>
</comment>
<comment type="subunit">
    <text evidence="6">Part of the Bam complex.</text>
</comment>
<keyword evidence="1 6" id="KW-0732">Signal</keyword>
<evidence type="ECO:0000256" key="2">
    <source>
        <dbReference type="ARBA" id="ARBA00023136"/>
    </source>
</evidence>
<dbReference type="InterPro" id="IPR017689">
    <property type="entry name" value="BamD"/>
</dbReference>
<dbReference type="Gene3D" id="1.25.40.10">
    <property type="entry name" value="Tetratricopeptide repeat domain"/>
    <property type="match status" value="1"/>
</dbReference>
<dbReference type="CDD" id="cd15830">
    <property type="entry name" value="BamD"/>
    <property type="match status" value="1"/>
</dbReference>
<dbReference type="Proteomes" id="UP001331561">
    <property type="component" value="Unassembled WGS sequence"/>
</dbReference>
<sequence length="260" mass="29242">MFKLTVRSVPAVLAIVCALGLSACASNDRLKGETPQALFDEAKELQAAGSYERAIKGFEQLEGTFPYGRHAQQAQLEIAYTYYKMLDSASAVAAADRFIKQYPSHPNVDYAYYLKGLSTQIAEDSFLNIIYERDIADLDQASVRESFDVFRELVTRFPDSRYTPDARARMTRIINALSRHELKVARYYLRRGAPLAAANRVKGILKDHSGSPVIEESLAILITSYDELGLPVLKADAERVLRQNYPQSAWLSKKYTPPDY</sequence>
<dbReference type="NCBIfam" id="TIGR03302">
    <property type="entry name" value="OM_YfiO"/>
    <property type="match status" value="1"/>
</dbReference>
<dbReference type="PANTHER" id="PTHR37423">
    <property type="entry name" value="SOLUBLE LYTIC MUREIN TRANSGLYCOSYLASE-RELATED"/>
    <property type="match status" value="1"/>
</dbReference>
<dbReference type="SUPFAM" id="SSF48452">
    <property type="entry name" value="TPR-like"/>
    <property type="match status" value="1"/>
</dbReference>
<evidence type="ECO:0000256" key="7">
    <source>
        <dbReference type="SAM" id="SignalP"/>
    </source>
</evidence>
<gene>
    <name evidence="6" type="primary">bamD</name>
    <name evidence="9" type="ORF">VVD49_15145</name>
</gene>
<reference evidence="9 10" key="1">
    <citation type="submission" date="2024-01" db="EMBL/GenBank/DDBJ databases">
        <title>Uliginosibacterium soil sp. nov.</title>
        <authorList>
            <person name="Lv Y."/>
        </authorList>
    </citation>
    <scope>NUCLEOTIDE SEQUENCE [LARGE SCALE GENOMIC DNA]</scope>
    <source>
        <strain evidence="9 10">H3</strain>
    </source>
</reference>
<dbReference type="PROSITE" id="PS51257">
    <property type="entry name" value="PROKAR_LIPOPROTEIN"/>
    <property type="match status" value="1"/>
</dbReference>
<comment type="function">
    <text evidence="6">Part of the outer membrane protein assembly complex, which is involved in assembly and insertion of beta-barrel proteins into the outer membrane.</text>
</comment>
<dbReference type="EMBL" id="JAYXHS010000003">
    <property type="protein sequence ID" value="MEC5387063.1"/>
    <property type="molecule type" value="Genomic_DNA"/>
</dbReference>
<dbReference type="PANTHER" id="PTHR37423:SF1">
    <property type="entry name" value="OUTER MEMBRANE PROTEIN ASSEMBLY FACTOR BAMD"/>
    <property type="match status" value="1"/>
</dbReference>
<accession>A0ABU6K577</accession>
<feature type="signal peptide" evidence="7">
    <location>
        <begin position="1"/>
        <end position="25"/>
    </location>
</feature>
<organism evidence="9 10">
    <name type="scientific">Uliginosibacterium silvisoli</name>
    <dbReference type="NCBI Taxonomy" id="3114758"/>
    <lineage>
        <taxon>Bacteria</taxon>
        <taxon>Pseudomonadati</taxon>
        <taxon>Pseudomonadota</taxon>
        <taxon>Betaproteobacteria</taxon>
        <taxon>Rhodocyclales</taxon>
        <taxon>Zoogloeaceae</taxon>
        <taxon>Uliginosibacterium</taxon>
    </lineage>
</organism>
<dbReference type="RefSeq" id="WP_327600044.1">
    <property type="nucleotide sequence ID" value="NZ_JAYXHS010000003.1"/>
</dbReference>
<evidence type="ECO:0000256" key="6">
    <source>
        <dbReference type="HAMAP-Rule" id="MF_00922"/>
    </source>
</evidence>
<name>A0ABU6K577_9RHOO</name>
<dbReference type="InterPro" id="IPR011990">
    <property type="entry name" value="TPR-like_helical_dom_sf"/>
</dbReference>
<evidence type="ECO:0000259" key="8">
    <source>
        <dbReference type="Pfam" id="PF13525"/>
    </source>
</evidence>
<keyword evidence="2 6" id="KW-0472">Membrane</keyword>
<dbReference type="HAMAP" id="MF_00922">
    <property type="entry name" value="OM_assembly_BamD"/>
    <property type="match status" value="1"/>
</dbReference>
<evidence type="ECO:0000256" key="3">
    <source>
        <dbReference type="ARBA" id="ARBA00023139"/>
    </source>
</evidence>
<dbReference type="Pfam" id="PF13525">
    <property type="entry name" value="YfiO"/>
    <property type="match status" value="1"/>
</dbReference>
<keyword evidence="3 6" id="KW-0564">Palmitate</keyword>
<dbReference type="InterPro" id="IPR039565">
    <property type="entry name" value="BamD-like"/>
</dbReference>
<feature type="domain" description="Outer membrane lipoprotein BamD-like" evidence="8">
    <location>
        <begin position="34"/>
        <end position="237"/>
    </location>
</feature>
<protein>
    <recommendedName>
        <fullName evidence="6">Outer membrane protein assembly factor BamD</fullName>
    </recommendedName>
</protein>
<comment type="caution">
    <text evidence="9">The sequence shown here is derived from an EMBL/GenBank/DDBJ whole genome shotgun (WGS) entry which is preliminary data.</text>
</comment>
<feature type="chain" id="PRO_5045176139" description="Outer membrane protein assembly factor BamD" evidence="7">
    <location>
        <begin position="26"/>
        <end position="260"/>
    </location>
</feature>
<keyword evidence="4 6" id="KW-0998">Cell outer membrane</keyword>
<evidence type="ECO:0000313" key="10">
    <source>
        <dbReference type="Proteomes" id="UP001331561"/>
    </source>
</evidence>
<evidence type="ECO:0000256" key="4">
    <source>
        <dbReference type="ARBA" id="ARBA00023237"/>
    </source>
</evidence>
<evidence type="ECO:0000313" key="9">
    <source>
        <dbReference type="EMBL" id="MEC5387063.1"/>
    </source>
</evidence>
<evidence type="ECO:0000256" key="5">
    <source>
        <dbReference type="ARBA" id="ARBA00023288"/>
    </source>
</evidence>
<comment type="similarity">
    <text evidence="6">Belongs to the BamD family.</text>
</comment>
<evidence type="ECO:0000256" key="1">
    <source>
        <dbReference type="ARBA" id="ARBA00022729"/>
    </source>
</evidence>
<proteinExistence type="inferred from homology"/>
<keyword evidence="5 6" id="KW-0449">Lipoprotein</keyword>
<keyword evidence="10" id="KW-1185">Reference proteome</keyword>